<feature type="domain" description="Uracil-DNA glycosylase-like" evidence="8">
    <location>
        <begin position="74"/>
        <end position="207"/>
    </location>
</feature>
<comment type="caution">
    <text evidence="9">The sequence shown here is derived from an EMBL/GenBank/DDBJ whole genome shotgun (WGS) entry which is preliminary data.</text>
</comment>
<dbReference type="Proteomes" id="UP000487350">
    <property type="component" value="Unassembled WGS sequence"/>
</dbReference>
<evidence type="ECO:0000313" key="9">
    <source>
        <dbReference type="EMBL" id="MRD48711.1"/>
    </source>
</evidence>
<dbReference type="RefSeq" id="WP_153586034.1">
    <property type="nucleotide sequence ID" value="NZ_WJBU01000015.1"/>
</dbReference>
<keyword evidence="2" id="KW-0479">Metal-binding</keyword>
<keyword evidence="4" id="KW-0378">Hydrolase</keyword>
<dbReference type="InterPro" id="IPR005122">
    <property type="entry name" value="Uracil-DNA_glycosylase-like"/>
</dbReference>
<evidence type="ECO:0000313" key="10">
    <source>
        <dbReference type="Proteomes" id="UP000487350"/>
    </source>
</evidence>
<dbReference type="PANTHER" id="PTHR33693:SF1">
    <property type="entry name" value="TYPE-4 URACIL-DNA GLYCOSYLASE"/>
    <property type="match status" value="1"/>
</dbReference>
<dbReference type="OrthoDB" id="5290748at2"/>
<evidence type="ECO:0000256" key="6">
    <source>
        <dbReference type="ARBA" id="ARBA00023014"/>
    </source>
</evidence>
<keyword evidence="6" id="KW-0411">Iron-sulfur</keyword>
<evidence type="ECO:0000256" key="7">
    <source>
        <dbReference type="ARBA" id="ARBA00023204"/>
    </source>
</evidence>
<dbReference type="Pfam" id="PF03167">
    <property type="entry name" value="UDG"/>
    <property type="match status" value="1"/>
</dbReference>
<dbReference type="GO" id="GO:0097506">
    <property type="term" value="F:deaminated base DNA N-glycosylase activity"/>
    <property type="evidence" value="ECO:0007669"/>
    <property type="project" value="UniProtKB-ARBA"/>
</dbReference>
<keyword evidence="1" id="KW-0004">4Fe-4S</keyword>
<dbReference type="Gene3D" id="3.40.470.10">
    <property type="entry name" value="Uracil-DNA glycosylase-like domain"/>
    <property type="match status" value="1"/>
</dbReference>
<dbReference type="GO" id="GO:0051539">
    <property type="term" value="F:4 iron, 4 sulfur cluster binding"/>
    <property type="evidence" value="ECO:0007669"/>
    <property type="project" value="UniProtKB-KW"/>
</dbReference>
<dbReference type="InterPro" id="IPR036895">
    <property type="entry name" value="Uracil-DNA_glycosylase-like_sf"/>
</dbReference>
<dbReference type="SMART" id="SM00987">
    <property type="entry name" value="UreE_C"/>
    <property type="match status" value="1"/>
</dbReference>
<dbReference type="InterPro" id="IPR051536">
    <property type="entry name" value="UDG_Type-4/5"/>
</dbReference>
<sequence length="218" mass="23009">MTLQLDARQRAILAEMGLPVFFPLAEPAGQVAAQVEAQVGQRPAATRAAVAAPVHAPVHASVAAAPRAPAGTFSGTGDPQPDWLFIGDALADDASQSESFAGDAGILVDNMLKALGVSRTRKAHLLHLTRQAQADPALRARVEQLRPRVIVTMGRFAAQAVLATEEPSGRLRGRVHEFAGVPLVVTYPPGYLLRAPQDKAKAWADLCLAQQALAQRAP</sequence>
<dbReference type="CDD" id="cd10030">
    <property type="entry name" value="UDG-F4_TTUDGA_SPO1dp_like"/>
    <property type="match status" value="1"/>
</dbReference>
<dbReference type="SUPFAM" id="SSF52141">
    <property type="entry name" value="Uracil-DNA glycosylase-like"/>
    <property type="match status" value="1"/>
</dbReference>
<evidence type="ECO:0000256" key="4">
    <source>
        <dbReference type="ARBA" id="ARBA00022801"/>
    </source>
</evidence>
<evidence type="ECO:0000256" key="1">
    <source>
        <dbReference type="ARBA" id="ARBA00022485"/>
    </source>
</evidence>
<dbReference type="AlphaFoldDB" id="A0A844BE11"/>
<gene>
    <name evidence="9" type="ORF">GHT07_15585</name>
</gene>
<accession>A0A844BE11</accession>
<reference evidence="9 10" key="1">
    <citation type="submission" date="2019-11" db="EMBL/GenBank/DDBJ databases">
        <title>Caenimonas koreensis gen. nov., sp. nov., isolated from activated sludge.</title>
        <authorList>
            <person name="Seung H.R."/>
        </authorList>
    </citation>
    <scope>NUCLEOTIDE SEQUENCE [LARGE SCALE GENOMIC DNA]</scope>
    <source>
        <strain evidence="9 10">EMB320</strain>
    </source>
</reference>
<dbReference type="PANTHER" id="PTHR33693">
    <property type="entry name" value="TYPE-5 URACIL-DNA GLYCOSYLASE"/>
    <property type="match status" value="1"/>
</dbReference>
<organism evidence="9 10">
    <name type="scientific">Caenimonas koreensis DSM 17982</name>
    <dbReference type="NCBI Taxonomy" id="1121255"/>
    <lineage>
        <taxon>Bacteria</taxon>
        <taxon>Pseudomonadati</taxon>
        <taxon>Pseudomonadota</taxon>
        <taxon>Betaproteobacteria</taxon>
        <taxon>Burkholderiales</taxon>
        <taxon>Comamonadaceae</taxon>
        <taxon>Caenimonas</taxon>
    </lineage>
</organism>
<proteinExistence type="predicted"/>
<evidence type="ECO:0000256" key="3">
    <source>
        <dbReference type="ARBA" id="ARBA00022763"/>
    </source>
</evidence>
<dbReference type="EMBL" id="WJBU01000015">
    <property type="protein sequence ID" value="MRD48711.1"/>
    <property type="molecule type" value="Genomic_DNA"/>
</dbReference>
<keyword evidence="3" id="KW-0227">DNA damage</keyword>
<dbReference type="GO" id="GO:0006281">
    <property type="term" value="P:DNA repair"/>
    <property type="evidence" value="ECO:0007669"/>
    <property type="project" value="UniProtKB-KW"/>
</dbReference>
<protein>
    <submittedName>
        <fullName evidence="9">Uracil-DNA glycosylase</fullName>
    </submittedName>
</protein>
<keyword evidence="7" id="KW-0234">DNA repair</keyword>
<name>A0A844BE11_9BURK</name>
<evidence type="ECO:0000259" key="8">
    <source>
        <dbReference type="SMART" id="SM00986"/>
    </source>
</evidence>
<dbReference type="SMART" id="SM00986">
    <property type="entry name" value="UDG"/>
    <property type="match status" value="1"/>
</dbReference>
<keyword evidence="5" id="KW-0408">Iron</keyword>
<evidence type="ECO:0000256" key="2">
    <source>
        <dbReference type="ARBA" id="ARBA00022723"/>
    </source>
</evidence>
<dbReference type="GO" id="GO:0046872">
    <property type="term" value="F:metal ion binding"/>
    <property type="evidence" value="ECO:0007669"/>
    <property type="project" value="UniProtKB-KW"/>
</dbReference>
<evidence type="ECO:0000256" key="5">
    <source>
        <dbReference type="ARBA" id="ARBA00023004"/>
    </source>
</evidence>
<keyword evidence="10" id="KW-1185">Reference proteome</keyword>